<dbReference type="GO" id="GO:0006633">
    <property type="term" value="P:fatty acid biosynthetic process"/>
    <property type="evidence" value="ECO:0007669"/>
    <property type="project" value="UniProtKB-UniRule"/>
</dbReference>
<evidence type="ECO:0000256" key="8">
    <source>
        <dbReference type="ARBA" id="ARBA00023098"/>
    </source>
</evidence>
<dbReference type="PANTHER" id="PTHR11712">
    <property type="entry name" value="POLYKETIDE SYNTHASE-RELATED"/>
    <property type="match status" value="1"/>
</dbReference>
<evidence type="ECO:0000256" key="14">
    <source>
        <dbReference type="PIRNR" id="PIRNR000447"/>
    </source>
</evidence>
<dbReference type="Pfam" id="PF02801">
    <property type="entry name" value="Ketoacyl-synt_C"/>
    <property type="match status" value="1"/>
</dbReference>
<evidence type="ECO:0000256" key="6">
    <source>
        <dbReference type="ARBA" id="ARBA00022679"/>
    </source>
</evidence>
<evidence type="ECO:0000259" key="17">
    <source>
        <dbReference type="PROSITE" id="PS52004"/>
    </source>
</evidence>
<dbReference type="SUPFAM" id="SSF53901">
    <property type="entry name" value="Thiolase-like"/>
    <property type="match status" value="2"/>
</dbReference>
<dbReference type="PROSITE" id="PS52004">
    <property type="entry name" value="KS3_2"/>
    <property type="match status" value="1"/>
</dbReference>
<keyword evidence="6 14" id="KW-0808">Transferase</keyword>
<keyword evidence="9 14" id="KW-0275">Fatty acid biosynthesis</keyword>
<dbReference type="InterPro" id="IPR016039">
    <property type="entry name" value="Thiolase-like"/>
</dbReference>
<evidence type="ECO:0000313" key="18">
    <source>
        <dbReference type="EMBL" id="SHG29800.1"/>
    </source>
</evidence>
<gene>
    <name evidence="18" type="ORF">SAMN05444424_2022</name>
</gene>
<keyword evidence="8" id="KW-0443">Lipid metabolism</keyword>
<evidence type="ECO:0000256" key="4">
    <source>
        <dbReference type="ARBA" id="ARBA00014657"/>
    </source>
</evidence>
<reference evidence="19" key="1">
    <citation type="submission" date="2016-11" db="EMBL/GenBank/DDBJ databases">
        <authorList>
            <person name="Jaros S."/>
            <person name="Januszkiewicz K."/>
            <person name="Wedrychowicz H."/>
        </authorList>
    </citation>
    <scope>NUCLEOTIDE SEQUENCE [LARGE SCALE GENOMIC DNA]</scope>
    <source>
        <strain evidence="19">DSM 4029</strain>
    </source>
</reference>
<evidence type="ECO:0000256" key="2">
    <source>
        <dbReference type="ARBA" id="ARBA00008467"/>
    </source>
</evidence>
<comment type="catalytic activity">
    <reaction evidence="13 14">
        <text>a fatty acyl-[ACP] + malonyl-[ACP] + H(+) = a 3-oxoacyl-[ACP] + holo-[ACP] + CO2</text>
        <dbReference type="Rhea" id="RHEA:22836"/>
        <dbReference type="Rhea" id="RHEA-COMP:9623"/>
        <dbReference type="Rhea" id="RHEA-COMP:9685"/>
        <dbReference type="Rhea" id="RHEA-COMP:9916"/>
        <dbReference type="Rhea" id="RHEA-COMP:14125"/>
        <dbReference type="ChEBI" id="CHEBI:15378"/>
        <dbReference type="ChEBI" id="CHEBI:16526"/>
        <dbReference type="ChEBI" id="CHEBI:64479"/>
        <dbReference type="ChEBI" id="CHEBI:78449"/>
        <dbReference type="ChEBI" id="CHEBI:78776"/>
        <dbReference type="ChEBI" id="CHEBI:138651"/>
    </reaction>
</comment>
<protein>
    <recommendedName>
        <fullName evidence="4 14">3-oxoacyl-[acyl-carrier-protein] synthase 2</fullName>
        <ecNumber evidence="3 14">2.3.1.179</ecNumber>
    </recommendedName>
</protein>
<evidence type="ECO:0000256" key="13">
    <source>
        <dbReference type="ARBA" id="ARBA00047659"/>
    </source>
</evidence>
<comment type="function">
    <text evidence="11 14">Involved in the type II fatty acid elongation cycle. Catalyzes the elongation of a wide range of acyl-ACP by the addition of two carbons from malonyl-ACP to an acyl acceptor. Can efficiently catalyze the conversion of palmitoleoyl-ACP (cis-hexadec-9-enoyl-ACP) to cis-vaccenoyl-ACP (cis-octadec-11-enoyl-ACP), an essential step in the thermal regulation of fatty acid composition.</text>
</comment>
<evidence type="ECO:0000256" key="1">
    <source>
        <dbReference type="ARBA" id="ARBA00005194"/>
    </source>
</evidence>
<feature type="active site" description="For beta-ketoacyl synthase activity" evidence="15">
    <location>
        <position position="162"/>
    </location>
</feature>
<dbReference type="PROSITE" id="PS00606">
    <property type="entry name" value="KS3_1"/>
    <property type="match status" value="1"/>
</dbReference>
<keyword evidence="10 14" id="KW-0012">Acyltransferase</keyword>
<dbReference type="RefSeq" id="WP_021658350.1">
    <property type="nucleotide sequence ID" value="NZ_FQVY01000003.1"/>
</dbReference>
<comment type="similarity">
    <text evidence="2 14 16">Belongs to the thiolase-like superfamily. Beta-ketoacyl-ACP synthases family.</text>
</comment>
<sequence length="410" mass="43252">MNRVVITGMGAITPIGNDIETFWKNLIAGKNGIGKITHFDTEGFKATLAAEVKEFEPTDYIEKKEARKMDRFCQFALAAACQAMEQSGITPENTDPYRFGTIVGSGIGGMETFCDEFEKYFTKGPGRVSPFFIPTMISNMAAARISMRFGAKGDSYCPVTACSSGAHAIGEAFRLIRHGYADCMVAGGAEACIVPLAIAGFSNMHALNTSEDPDAASVPFDARRAGFVMGEGAGILVLESEEHAKARGAEILGELAGYGASSDAYHITSPDPSGEAACRAMQLAMADAGVTPEQVDYLNAHGTATPINDAFETNAVKLAFGEAAKGLHISSTKSMTGHLLGAAGGVEALVCALAVRDGVIPPTINYREPDPECDLDYTPNEALHTPVEVALTNSLGFGGHNATIVVRAYR</sequence>
<dbReference type="InterPro" id="IPR014031">
    <property type="entry name" value="Ketoacyl_synth_C"/>
</dbReference>
<dbReference type="PANTHER" id="PTHR11712:SF336">
    <property type="entry name" value="3-OXOACYL-[ACYL-CARRIER-PROTEIN] SYNTHASE, MITOCHONDRIAL"/>
    <property type="match status" value="1"/>
</dbReference>
<dbReference type="InterPro" id="IPR017568">
    <property type="entry name" value="3-oxoacyl-ACP_synth-2"/>
</dbReference>
<dbReference type="GO" id="GO:0005829">
    <property type="term" value="C:cytosol"/>
    <property type="evidence" value="ECO:0007669"/>
    <property type="project" value="TreeGrafter"/>
</dbReference>
<accession>A0AAQ1ME84</accession>
<name>A0AAQ1ME84_9FIRM</name>
<comment type="caution">
    <text evidence="18">The sequence shown here is derived from an EMBL/GenBank/DDBJ whole genome shotgun (WGS) entry which is preliminary data.</text>
</comment>
<dbReference type="NCBIfam" id="NF005589">
    <property type="entry name" value="PRK07314.1"/>
    <property type="match status" value="1"/>
</dbReference>
<evidence type="ECO:0000256" key="16">
    <source>
        <dbReference type="RuleBase" id="RU003694"/>
    </source>
</evidence>
<dbReference type="Proteomes" id="UP000184089">
    <property type="component" value="Unassembled WGS sequence"/>
</dbReference>
<dbReference type="FunFam" id="3.40.47.10:FF:000009">
    <property type="entry name" value="3-oxoacyl-[acyl-carrier-protein] synthase 2"/>
    <property type="match status" value="1"/>
</dbReference>
<evidence type="ECO:0000256" key="15">
    <source>
        <dbReference type="PIRSR" id="PIRSR000447-1"/>
    </source>
</evidence>
<keyword evidence="7" id="KW-0276">Fatty acid metabolism</keyword>
<evidence type="ECO:0000256" key="9">
    <source>
        <dbReference type="ARBA" id="ARBA00023160"/>
    </source>
</evidence>
<evidence type="ECO:0000313" key="19">
    <source>
        <dbReference type="Proteomes" id="UP000184089"/>
    </source>
</evidence>
<dbReference type="NCBIfam" id="TIGR03150">
    <property type="entry name" value="fabF"/>
    <property type="match status" value="1"/>
</dbReference>
<dbReference type="CDD" id="cd00834">
    <property type="entry name" value="KAS_I_II"/>
    <property type="match status" value="1"/>
</dbReference>
<evidence type="ECO:0000256" key="5">
    <source>
        <dbReference type="ARBA" id="ARBA00022516"/>
    </source>
</evidence>
<dbReference type="EMBL" id="FQVY01000003">
    <property type="protein sequence ID" value="SHG29800.1"/>
    <property type="molecule type" value="Genomic_DNA"/>
</dbReference>
<dbReference type="InterPro" id="IPR000794">
    <property type="entry name" value="Beta-ketoacyl_synthase"/>
</dbReference>
<dbReference type="PIRSF" id="PIRSF000447">
    <property type="entry name" value="KAS_II"/>
    <property type="match status" value="1"/>
</dbReference>
<evidence type="ECO:0000256" key="7">
    <source>
        <dbReference type="ARBA" id="ARBA00022832"/>
    </source>
</evidence>
<dbReference type="GO" id="GO:0004315">
    <property type="term" value="F:3-oxoacyl-[acyl-carrier-protein] synthase activity"/>
    <property type="evidence" value="ECO:0007669"/>
    <property type="project" value="UniProtKB-UniRule"/>
</dbReference>
<dbReference type="InterPro" id="IPR018201">
    <property type="entry name" value="Ketoacyl_synth_AS"/>
</dbReference>
<feature type="domain" description="Ketosynthase family 3 (KS3)" evidence="17">
    <location>
        <begin position="1"/>
        <end position="408"/>
    </location>
</feature>
<evidence type="ECO:0000256" key="11">
    <source>
        <dbReference type="ARBA" id="ARBA00024006"/>
    </source>
</evidence>
<evidence type="ECO:0000256" key="12">
    <source>
        <dbReference type="ARBA" id="ARBA00047318"/>
    </source>
</evidence>
<dbReference type="EC" id="2.3.1.179" evidence="3 14"/>
<dbReference type="AlphaFoldDB" id="A0AAQ1ME84"/>
<dbReference type="InterPro" id="IPR020841">
    <property type="entry name" value="PKS_Beta-ketoAc_synthase_dom"/>
</dbReference>
<proteinExistence type="inferred from homology"/>
<dbReference type="Gene3D" id="3.40.47.10">
    <property type="match status" value="1"/>
</dbReference>
<evidence type="ECO:0000256" key="3">
    <source>
        <dbReference type="ARBA" id="ARBA00012356"/>
    </source>
</evidence>
<comment type="pathway">
    <text evidence="1 14">Lipid metabolism; fatty acid biosynthesis.</text>
</comment>
<organism evidence="18 19">
    <name type="scientific">Bittarella massiliensis</name>
    <name type="common">ex Durand et al. 2017</name>
    <dbReference type="NCBI Taxonomy" id="1720313"/>
    <lineage>
        <taxon>Bacteria</taxon>
        <taxon>Bacillati</taxon>
        <taxon>Bacillota</taxon>
        <taxon>Clostridia</taxon>
        <taxon>Eubacteriales</taxon>
        <taxon>Oscillospiraceae</taxon>
        <taxon>Bittarella (ex Durand et al. 2017)</taxon>
    </lineage>
</organism>
<dbReference type="SMART" id="SM00825">
    <property type="entry name" value="PKS_KS"/>
    <property type="match status" value="1"/>
</dbReference>
<dbReference type="InterPro" id="IPR014030">
    <property type="entry name" value="Ketoacyl_synth_N"/>
</dbReference>
<dbReference type="NCBIfam" id="NF004970">
    <property type="entry name" value="PRK06333.1"/>
    <property type="match status" value="1"/>
</dbReference>
<evidence type="ECO:0000256" key="10">
    <source>
        <dbReference type="ARBA" id="ARBA00023315"/>
    </source>
</evidence>
<dbReference type="Pfam" id="PF00109">
    <property type="entry name" value="ketoacyl-synt"/>
    <property type="match status" value="1"/>
</dbReference>
<comment type="catalytic activity">
    <reaction evidence="12 14">
        <text>(9Z)-hexadecenoyl-[ACP] + malonyl-[ACP] + H(+) = 3-oxo-(11Z)-octadecenoyl-[ACP] + holo-[ACP] + CO2</text>
        <dbReference type="Rhea" id="RHEA:55040"/>
        <dbReference type="Rhea" id="RHEA-COMP:9623"/>
        <dbReference type="Rhea" id="RHEA-COMP:9685"/>
        <dbReference type="Rhea" id="RHEA-COMP:10800"/>
        <dbReference type="Rhea" id="RHEA-COMP:14074"/>
        <dbReference type="ChEBI" id="CHEBI:15378"/>
        <dbReference type="ChEBI" id="CHEBI:16526"/>
        <dbReference type="ChEBI" id="CHEBI:64479"/>
        <dbReference type="ChEBI" id="CHEBI:78449"/>
        <dbReference type="ChEBI" id="CHEBI:83989"/>
        <dbReference type="ChEBI" id="CHEBI:138538"/>
        <dbReference type="EC" id="2.3.1.179"/>
    </reaction>
</comment>
<keyword evidence="5 14" id="KW-0444">Lipid biosynthesis</keyword>